<sequence length="351" mass="41242">MSWKSVIYEYVDRRNRMELDYSVKPVLPYLWDEEYLDKLSKHMRRLAAVHRERGLAPVQSETRVKLIYSQEIEGIVTADVELRRSFEYDVLNRRQKEERIERERLSLRQRGSHWIISRVERPPSSEHEPGSGRVEYAVNPYMGDWEAVSQPEDSAYALIAGMKTCSMPYLNREIFPAQRMSHRVAPYDRAQAVRYADMWWDSYNPEYLAFDVNCTNYVSQCLFAGGAPMNYTGKRESGWWYRGKSGKQENWSFSWAVSNSLQQHLHSSKAGLRGIRVASPKQLQLGDVICYDWDGNGRFQHTTIVTAFSADGSPLVNAQTVNSKHRYWDYRDSYAWTDRTDYRLYHIPDWL</sequence>
<evidence type="ECO:0000259" key="1">
    <source>
        <dbReference type="Pfam" id="PF12671"/>
    </source>
</evidence>
<comment type="caution">
    <text evidence="2">The sequence shown here is derived from an EMBL/GenBank/DDBJ whole genome shotgun (WGS) entry which is preliminary data.</text>
</comment>
<dbReference type="Proteomes" id="UP001597120">
    <property type="component" value="Unassembled WGS sequence"/>
</dbReference>
<evidence type="ECO:0000313" key="3">
    <source>
        <dbReference type="Proteomes" id="UP001597120"/>
    </source>
</evidence>
<dbReference type="InterPro" id="IPR024301">
    <property type="entry name" value="Amidase_6"/>
</dbReference>
<dbReference type="EMBL" id="JBHTIU010000062">
    <property type="protein sequence ID" value="MFD0870866.1"/>
    <property type="molecule type" value="Genomic_DNA"/>
</dbReference>
<dbReference type="PANTHER" id="PTHR40032">
    <property type="entry name" value="EXPORTED PROTEIN-RELATED"/>
    <property type="match status" value="1"/>
</dbReference>
<evidence type="ECO:0000313" key="2">
    <source>
        <dbReference type="EMBL" id="MFD0870866.1"/>
    </source>
</evidence>
<organism evidence="2 3">
    <name type="scientific">Paenibacillus residui</name>
    <dbReference type="NCBI Taxonomy" id="629724"/>
    <lineage>
        <taxon>Bacteria</taxon>
        <taxon>Bacillati</taxon>
        <taxon>Bacillota</taxon>
        <taxon>Bacilli</taxon>
        <taxon>Bacillales</taxon>
        <taxon>Paenibacillaceae</taxon>
        <taxon>Paenibacillus</taxon>
    </lineage>
</organism>
<keyword evidence="3" id="KW-1185">Reference proteome</keyword>
<dbReference type="PANTHER" id="PTHR40032:SF1">
    <property type="entry name" value="EXPORTED PROTEIN"/>
    <property type="match status" value="1"/>
</dbReference>
<gene>
    <name evidence="2" type="ORF">ACFQ03_17125</name>
</gene>
<dbReference type="RefSeq" id="WP_313960572.1">
    <property type="nucleotide sequence ID" value="NZ_JBHTIU010000062.1"/>
</dbReference>
<feature type="domain" description="Putative amidase" evidence="1">
    <location>
        <begin position="187"/>
        <end position="339"/>
    </location>
</feature>
<name>A0ABW3DD33_9BACL</name>
<reference evidence="3" key="1">
    <citation type="journal article" date="2019" name="Int. J. Syst. Evol. Microbiol.">
        <title>The Global Catalogue of Microorganisms (GCM) 10K type strain sequencing project: providing services to taxonomists for standard genome sequencing and annotation.</title>
        <authorList>
            <consortium name="The Broad Institute Genomics Platform"/>
            <consortium name="The Broad Institute Genome Sequencing Center for Infectious Disease"/>
            <person name="Wu L."/>
            <person name="Ma J."/>
        </authorList>
    </citation>
    <scope>NUCLEOTIDE SEQUENCE [LARGE SCALE GENOMIC DNA]</scope>
    <source>
        <strain evidence="3">CCUG 57263</strain>
    </source>
</reference>
<dbReference type="Pfam" id="PF12671">
    <property type="entry name" value="Amidase_6"/>
    <property type="match status" value="1"/>
</dbReference>
<protein>
    <submittedName>
        <fullName evidence="2">Amidase domain-containing protein</fullName>
    </submittedName>
</protein>
<proteinExistence type="predicted"/>
<accession>A0ABW3DD33</accession>